<comment type="caution">
    <text evidence="1">The sequence shown here is derived from an EMBL/GenBank/DDBJ whole genome shotgun (WGS) entry which is preliminary data.</text>
</comment>
<organism evidence="1 2">
    <name type="scientific">Atlanticothrix silvestris CENA357</name>
    <dbReference type="NCBI Taxonomy" id="1725252"/>
    <lineage>
        <taxon>Bacteria</taxon>
        <taxon>Bacillati</taxon>
        <taxon>Cyanobacteriota</taxon>
        <taxon>Cyanophyceae</taxon>
        <taxon>Nostocales</taxon>
        <taxon>Nodulariaceae</taxon>
        <taxon>Atlanticothrix</taxon>
        <taxon>Atlanticothrix silvestris</taxon>
    </lineage>
</organism>
<evidence type="ECO:0000313" key="2">
    <source>
        <dbReference type="Proteomes" id="UP000599391"/>
    </source>
</evidence>
<dbReference type="RefSeq" id="WP_214439688.1">
    <property type="nucleotide sequence ID" value="NZ_JAECZB010000031.1"/>
</dbReference>
<sequence length="144" mass="16621">MNILDMGLDSELWDEPTLKYVGRSKYALGLGNPWGYQNNRQARFIVNNLAESLYRYREWLMTRLVPNWISGLGFTGLNDWERDYLVKVINLATQIEKGEIDSLGCWCINVKKYLVVPDGLEKCHAEILYKACLHLIAHKQGAML</sequence>
<name>A0A8J7HBY1_9CYAN</name>
<protein>
    <submittedName>
        <fullName evidence="1">Uncharacterized protein</fullName>
    </submittedName>
</protein>
<dbReference type="Proteomes" id="UP000599391">
    <property type="component" value="Unassembled WGS sequence"/>
</dbReference>
<keyword evidence="2" id="KW-1185">Reference proteome</keyword>
<evidence type="ECO:0000313" key="1">
    <source>
        <dbReference type="EMBL" id="MBH8553403.1"/>
    </source>
</evidence>
<accession>A0A8J7HBY1</accession>
<dbReference type="AlphaFoldDB" id="A0A8J7HBY1"/>
<proteinExistence type="predicted"/>
<reference evidence="1 2" key="1">
    <citation type="journal article" date="2021" name="Int. J. Syst. Evol. Microbiol.">
        <title>Amazonocrinis nigriterrae gen. nov., sp. nov., Atlanticothrix silvestris gen. nov., sp. nov. and Dendronalium phyllosphericum gen. nov., sp. nov., nostocacean cyanobacteria from Brazilian environments.</title>
        <authorList>
            <person name="Alvarenga D.O."/>
            <person name="Andreote A.P.D."/>
            <person name="Branco L.H.Z."/>
            <person name="Delbaje E."/>
            <person name="Cruz R.B."/>
            <person name="Varani A.M."/>
            <person name="Fiore M.F."/>
        </authorList>
    </citation>
    <scope>NUCLEOTIDE SEQUENCE [LARGE SCALE GENOMIC DNA]</scope>
    <source>
        <strain evidence="1 2">CENA357</strain>
    </source>
</reference>
<dbReference type="EMBL" id="JAECZB010000031">
    <property type="protein sequence ID" value="MBH8553403.1"/>
    <property type="molecule type" value="Genomic_DNA"/>
</dbReference>
<gene>
    <name evidence="1" type="ORF">I8751_13665</name>
</gene>